<dbReference type="Proteomes" id="UP000694864">
    <property type="component" value="Chromosome 12"/>
</dbReference>
<dbReference type="PROSITE" id="PS00903">
    <property type="entry name" value="CYT_DCMP_DEAMINASES_1"/>
    <property type="match status" value="1"/>
</dbReference>
<evidence type="ECO:0000256" key="2">
    <source>
        <dbReference type="ARBA" id="ARBA00006576"/>
    </source>
</evidence>
<accession>A0ABM0UXM3</accession>
<dbReference type="NCBIfam" id="TIGR01355">
    <property type="entry name" value="cyt_deam_dimer"/>
    <property type="match status" value="1"/>
</dbReference>
<dbReference type="InterPro" id="IPR013171">
    <property type="entry name" value="Cyd/dCyd_deaminase_Zn-bd"/>
</dbReference>
<feature type="domain" description="CMP/dCMP-type deaminase" evidence="8">
    <location>
        <begin position="205"/>
        <end position="320"/>
    </location>
</feature>
<evidence type="ECO:0000256" key="7">
    <source>
        <dbReference type="ARBA" id="ARBA00022833"/>
    </source>
</evidence>
<dbReference type="EC" id="3.5.4.5" evidence="4"/>
<comment type="subunit">
    <text evidence="3">Homodimer.</text>
</comment>
<evidence type="ECO:0000313" key="9">
    <source>
        <dbReference type="Proteomes" id="UP000694864"/>
    </source>
</evidence>
<dbReference type="CDD" id="cd01283">
    <property type="entry name" value="cytidine_deaminase"/>
    <property type="match status" value="1"/>
</dbReference>
<dbReference type="InterPro" id="IPR006263">
    <property type="entry name" value="Cyt_deam_dimer"/>
</dbReference>
<reference evidence="9" key="1">
    <citation type="journal article" date="2014" name="Nat. Commun.">
        <title>The emerging biofuel crop Camelina sativa retains a highly undifferentiated hexaploid genome structure.</title>
        <authorList>
            <person name="Kagale S."/>
            <person name="Koh C."/>
            <person name="Nixon J."/>
            <person name="Bollina V."/>
            <person name="Clarke W.E."/>
            <person name="Tuteja R."/>
            <person name="Spillane C."/>
            <person name="Robinson S.J."/>
            <person name="Links M.G."/>
            <person name="Clarke C."/>
            <person name="Higgins E.E."/>
            <person name="Huebert T."/>
            <person name="Sharpe A.G."/>
            <person name="Parkin I.A."/>
        </authorList>
    </citation>
    <scope>NUCLEOTIDE SEQUENCE [LARGE SCALE GENOMIC DNA]</scope>
    <source>
        <strain evidence="9">cv. DH55</strain>
    </source>
</reference>
<comment type="similarity">
    <text evidence="2">Belongs to the cytidine and deoxycytidylate deaminase family.</text>
</comment>
<dbReference type="InterPro" id="IPR002125">
    <property type="entry name" value="CMP_dCMP_dom"/>
</dbReference>
<evidence type="ECO:0000256" key="4">
    <source>
        <dbReference type="ARBA" id="ARBA00012783"/>
    </source>
</evidence>
<evidence type="ECO:0000256" key="1">
    <source>
        <dbReference type="ARBA" id="ARBA00001947"/>
    </source>
</evidence>
<dbReference type="Gene3D" id="3.40.140.10">
    <property type="entry name" value="Cytidine Deaminase, domain 2"/>
    <property type="match status" value="2"/>
</dbReference>
<evidence type="ECO:0000256" key="5">
    <source>
        <dbReference type="ARBA" id="ARBA00022723"/>
    </source>
</evidence>
<feature type="domain" description="CMP/dCMP-type deaminase" evidence="8">
    <location>
        <begin position="43"/>
        <end position="164"/>
    </location>
</feature>
<protein>
    <recommendedName>
        <fullName evidence="4">cytidine deaminase</fullName>
        <ecNumber evidence="4">3.5.4.5</ecNumber>
    </recommendedName>
</protein>
<evidence type="ECO:0000256" key="3">
    <source>
        <dbReference type="ARBA" id="ARBA00011738"/>
    </source>
</evidence>
<keyword evidence="5" id="KW-0479">Metal-binding</keyword>
<dbReference type="SUPFAM" id="SSF53927">
    <property type="entry name" value="Cytidine deaminase-like"/>
    <property type="match status" value="2"/>
</dbReference>
<reference evidence="10" key="2">
    <citation type="submission" date="2025-08" db="UniProtKB">
        <authorList>
            <consortium name="RefSeq"/>
        </authorList>
    </citation>
    <scope>IDENTIFICATION</scope>
    <source>
        <tissue evidence="10">Leaf</tissue>
    </source>
</reference>
<keyword evidence="7" id="KW-0862">Zinc</keyword>
<dbReference type="InterPro" id="IPR016192">
    <property type="entry name" value="APOBEC/CMP_deaminase_Zn-bd"/>
</dbReference>
<name>A0ABM0UXM3_CAMSA</name>
<sequence length="320" mass="35281">MAQHPNFSSFLQHPNIKSQNATTAKDQYKFVFKPIEAAFEGVTELKKLHMLIKKAMSLARAPISTNKVGAVGRASSGRFYLGVNVDFPGLPLHYSIHAEQFLVANLALNSEEGLRQLAVAVSTDGIEFGTPCGHCCQFLLEISNAPEIEILIRSKHVEGSFASLKCLLTDMYTPDRNLPNGTPLLLEKRDNCLDLLKKRDNCSTPYSNHLKWVALDAANNSFSPYTDSPSGVALLDNDDIVYRGWYIESVAYNSSLGPVQAALVDFVARGRGKGFDKTVGAVLVEKNDARVSQEGTAKMLLETIADRNCFFKVFHCYVMP</sequence>
<evidence type="ECO:0000313" key="10">
    <source>
        <dbReference type="RefSeq" id="XP_010447831.1"/>
    </source>
</evidence>
<evidence type="ECO:0000256" key="6">
    <source>
        <dbReference type="ARBA" id="ARBA00022801"/>
    </source>
</evidence>
<dbReference type="NCBIfam" id="NF006537">
    <property type="entry name" value="PRK09027.1"/>
    <property type="match status" value="1"/>
</dbReference>
<proteinExistence type="inferred from homology"/>
<dbReference type="GeneID" id="104730368"/>
<evidence type="ECO:0000259" key="8">
    <source>
        <dbReference type="PROSITE" id="PS51747"/>
    </source>
</evidence>
<dbReference type="PANTHER" id="PTHR11644">
    <property type="entry name" value="CYTIDINE DEAMINASE"/>
    <property type="match status" value="1"/>
</dbReference>
<keyword evidence="6" id="KW-0378">Hydrolase</keyword>
<keyword evidence="9" id="KW-1185">Reference proteome</keyword>
<dbReference type="RefSeq" id="XP_010447831.1">
    <property type="nucleotide sequence ID" value="XM_010449529.1"/>
</dbReference>
<dbReference type="PIRSF" id="PIRSF006334">
    <property type="entry name" value="Cdd_plus_pseudo"/>
    <property type="match status" value="1"/>
</dbReference>
<dbReference type="InterPro" id="IPR050202">
    <property type="entry name" value="Cyt/Deoxycyt_deaminase"/>
</dbReference>
<comment type="cofactor">
    <cofactor evidence="1">
        <name>Zn(2+)</name>
        <dbReference type="ChEBI" id="CHEBI:29105"/>
    </cofactor>
</comment>
<organism evidence="9 10">
    <name type="scientific">Camelina sativa</name>
    <name type="common">False flax</name>
    <name type="synonym">Myagrum sativum</name>
    <dbReference type="NCBI Taxonomy" id="90675"/>
    <lineage>
        <taxon>Eukaryota</taxon>
        <taxon>Viridiplantae</taxon>
        <taxon>Streptophyta</taxon>
        <taxon>Embryophyta</taxon>
        <taxon>Tracheophyta</taxon>
        <taxon>Spermatophyta</taxon>
        <taxon>Magnoliopsida</taxon>
        <taxon>eudicotyledons</taxon>
        <taxon>Gunneridae</taxon>
        <taxon>Pentapetalae</taxon>
        <taxon>rosids</taxon>
        <taxon>malvids</taxon>
        <taxon>Brassicales</taxon>
        <taxon>Brassicaceae</taxon>
        <taxon>Camelineae</taxon>
        <taxon>Camelina</taxon>
    </lineage>
</organism>
<dbReference type="InterPro" id="IPR016193">
    <property type="entry name" value="Cytidine_deaminase-like"/>
</dbReference>
<dbReference type="PROSITE" id="PS51747">
    <property type="entry name" value="CYT_DCMP_DEAMINASES_2"/>
    <property type="match status" value="2"/>
</dbReference>
<dbReference type="Pfam" id="PF00383">
    <property type="entry name" value="dCMP_cyt_deam_1"/>
    <property type="match status" value="1"/>
</dbReference>
<gene>
    <name evidence="10" type="primary">LOC104730368</name>
</gene>
<dbReference type="PANTHER" id="PTHR11644:SF2">
    <property type="entry name" value="CYTIDINE DEAMINASE"/>
    <property type="match status" value="1"/>
</dbReference>
<dbReference type="Pfam" id="PF08211">
    <property type="entry name" value="dCMP_cyt_deam_2"/>
    <property type="match status" value="1"/>
</dbReference>